<dbReference type="GO" id="GO:0003735">
    <property type="term" value="F:structural constituent of ribosome"/>
    <property type="evidence" value="ECO:0007669"/>
    <property type="project" value="InterPro"/>
</dbReference>
<dbReference type="InterPro" id="IPR030878">
    <property type="entry name" value="Ribosomal_uL15"/>
</dbReference>
<dbReference type="PANTHER" id="PTHR12934">
    <property type="entry name" value="50S RIBOSOMAL PROTEIN L15"/>
    <property type="match status" value="1"/>
</dbReference>
<dbReference type="OrthoDB" id="361383at2759"/>
<evidence type="ECO:0000259" key="5">
    <source>
        <dbReference type="Pfam" id="PF00828"/>
    </source>
</evidence>
<feature type="region of interest" description="Disordered" evidence="4">
    <location>
        <begin position="24"/>
        <end position="65"/>
    </location>
</feature>
<dbReference type="GO" id="GO:0005762">
    <property type="term" value="C:mitochondrial large ribosomal subunit"/>
    <property type="evidence" value="ECO:0007669"/>
    <property type="project" value="TreeGrafter"/>
</dbReference>
<dbReference type="NCBIfam" id="TIGR01071">
    <property type="entry name" value="rplO_bact"/>
    <property type="match status" value="1"/>
</dbReference>
<feature type="domain" description="Large ribosomal subunit protein uL15/eL18" evidence="5">
    <location>
        <begin position="93"/>
        <end position="172"/>
    </location>
</feature>
<dbReference type="Proteomes" id="UP000094801">
    <property type="component" value="Unassembled WGS sequence"/>
</dbReference>
<evidence type="ECO:0000256" key="1">
    <source>
        <dbReference type="ARBA" id="ARBA00007320"/>
    </source>
</evidence>
<dbReference type="Gene3D" id="3.100.10.10">
    <property type="match status" value="1"/>
</dbReference>
<dbReference type="STRING" id="983967.A0A1E4SUL2"/>
<protein>
    <recommendedName>
        <fullName evidence="5">Large ribosomal subunit protein uL15/eL18 domain-containing protein</fullName>
    </recommendedName>
</protein>
<feature type="compositionally biased region" description="Polar residues" evidence="4">
    <location>
        <begin position="24"/>
        <end position="34"/>
    </location>
</feature>
<feature type="region of interest" description="Disordered" evidence="4">
    <location>
        <begin position="233"/>
        <end position="252"/>
    </location>
</feature>
<comment type="similarity">
    <text evidence="1">Belongs to the universal ribosomal protein uL15 family.</text>
</comment>
<dbReference type="InterPro" id="IPR005749">
    <property type="entry name" value="Ribosomal_uL15_bac-type"/>
</dbReference>
<organism evidence="6 7">
    <name type="scientific">[Candida] arabinofermentans NRRL YB-2248</name>
    <dbReference type="NCBI Taxonomy" id="983967"/>
    <lineage>
        <taxon>Eukaryota</taxon>
        <taxon>Fungi</taxon>
        <taxon>Dikarya</taxon>
        <taxon>Ascomycota</taxon>
        <taxon>Saccharomycotina</taxon>
        <taxon>Pichiomycetes</taxon>
        <taxon>Pichiales</taxon>
        <taxon>Pichiaceae</taxon>
        <taxon>Ogataea</taxon>
        <taxon>Ogataea/Candida clade</taxon>
    </lineage>
</organism>
<evidence type="ECO:0000313" key="7">
    <source>
        <dbReference type="Proteomes" id="UP000094801"/>
    </source>
</evidence>
<evidence type="ECO:0000256" key="2">
    <source>
        <dbReference type="ARBA" id="ARBA00022980"/>
    </source>
</evidence>
<dbReference type="HAMAP" id="MF_01341">
    <property type="entry name" value="Ribosomal_uL15"/>
    <property type="match status" value="1"/>
</dbReference>
<dbReference type="InterPro" id="IPR021131">
    <property type="entry name" value="Ribosomal_uL15/eL18"/>
</dbReference>
<dbReference type="GO" id="GO:0006412">
    <property type="term" value="P:translation"/>
    <property type="evidence" value="ECO:0007669"/>
    <property type="project" value="InterPro"/>
</dbReference>
<dbReference type="AlphaFoldDB" id="A0A1E4SUL2"/>
<reference evidence="7" key="1">
    <citation type="submission" date="2016-04" db="EMBL/GenBank/DDBJ databases">
        <title>Comparative genomics of biotechnologically important yeasts.</title>
        <authorList>
            <consortium name="DOE Joint Genome Institute"/>
            <person name="Riley R."/>
            <person name="Haridas S."/>
            <person name="Wolfe K.H."/>
            <person name="Lopes M.R."/>
            <person name="Hittinger C.T."/>
            <person name="Goker M."/>
            <person name="Salamov A."/>
            <person name="Wisecaver J."/>
            <person name="Long T.M."/>
            <person name="Aerts A.L."/>
            <person name="Barry K."/>
            <person name="Choi C."/>
            <person name="Clum A."/>
            <person name="Coughlan A.Y."/>
            <person name="Deshpande S."/>
            <person name="Douglass A.P."/>
            <person name="Hanson S.J."/>
            <person name="Klenk H.-P."/>
            <person name="Labutti K."/>
            <person name="Lapidus A."/>
            <person name="Lindquist E."/>
            <person name="Lipzen A."/>
            <person name="Meier-Kolthoff J.P."/>
            <person name="Ohm R.A."/>
            <person name="Otillar R.P."/>
            <person name="Pangilinan J."/>
            <person name="Peng Y."/>
            <person name="Rokas A."/>
            <person name="Rosa C.A."/>
            <person name="Scheuner C."/>
            <person name="Sibirny A.A."/>
            <person name="Slot J.C."/>
            <person name="Stielow J.B."/>
            <person name="Sun H."/>
            <person name="Kurtzman C.P."/>
            <person name="Blackwell M."/>
            <person name="Grigoriev I.V."/>
            <person name="Jeffries T.W."/>
        </authorList>
    </citation>
    <scope>NUCLEOTIDE SEQUENCE [LARGE SCALE GENOMIC DNA]</scope>
    <source>
        <strain evidence="7">NRRL YB-2248</strain>
    </source>
</reference>
<evidence type="ECO:0000256" key="4">
    <source>
        <dbReference type="SAM" id="MobiDB-lite"/>
    </source>
</evidence>
<name>A0A1E4SUL2_9ASCO</name>
<dbReference type="Pfam" id="PF00828">
    <property type="entry name" value="Ribosomal_L27A"/>
    <property type="match status" value="1"/>
</dbReference>
<dbReference type="EMBL" id="KV453866">
    <property type="protein sequence ID" value="ODV83204.1"/>
    <property type="molecule type" value="Genomic_DNA"/>
</dbReference>
<keyword evidence="3" id="KW-0687">Ribonucleoprotein</keyword>
<dbReference type="SUPFAM" id="SSF52080">
    <property type="entry name" value="Ribosomal proteins L15p and L18e"/>
    <property type="match status" value="1"/>
</dbReference>
<feature type="compositionally biased region" description="Low complexity" evidence="4">
    <location>
        <begin position="233"/>
        <end position="243"/>
    </location>
</feature>
<dbReference type="InterPro" id="IPR036227">
    <property type="entry name" value="Ribosomal_uL15/eL18_sf"/>
</dbReference>
<feature type="compositionally biased region" description="Gly residues" evidence="4">
    <location>
        <begin position="39"/>
        <end position="53"/>
    </location>
</feature>
<sequence length="286" mass="32092">MANTPLKPTTTTIQLRSYSLLGNLSPAKNSQANQKRLGRGPGSGHGKTSGRGQKGQKARGSVPNWFEGGQTPIYKLFPKRGFYRHQKLELNEIPLTKIQRFHNEGRLNLKPGETLTMAKMKEIGLITGTMKDGVVLLGNGAYDYYKLNIPIEATRATSPAIEIIEKNNGKFTAKYYSRYLGFKAHHSPEWFIRKRGYLPLQSKPIARRDVKYYSDPSKRGYLVGSEYISKIQVGGSSSSSNHTKQSKKSELELELQKIQSKEKTDKNFGISAFNDDSIVSFKDLKL</sequence>
<evidence type="ECO:0000256" key="3">
    <source>
        <dbReference type="ARBA" id="ARBA00023274"/>
    </source>
</evidence>
<keyword evidence="2" id="KW-0689">Ribosomal protein</keyword>
<evidence type="ECO:0000313" key="6">
    <source>
        <dbReference type="EMBL" id="ODV83204.1"/>
    </source>
</evidence>
<proteinExistence type="inferred from homology"/>
<keyword evidence="7" id="KW-1185">Reference proteome</keyword>
<gene>
    <name evidence="6" type="ORF">CANARDRAFT_30148</name>
</gene>
<dbReference type="PANTHER" id="PTHR12934:SF11">
    <property type="entry name" value="LARGE RIBOSOMAL SUBUNIT PROTEIN UL15M"/>
    <property type="match status" value="1"/>
</dbReference>
<accession>A0A1E4SUL2</accession>